<sequence>MKQLTNLAALIVLFASLTPVRGVSFQQDLSSCREVYSYIDANPVELNTTSGFRLQITDKRWAGGPILVERNFTWPPQPSADQTLNLNRSTFPTPAWARTTGELVPRISSDNTLVQLLRFNLTPYWNSTGWRVPGGQGYLTAQLQLDLLDVNNTQLAYYPNTQQRISAVDTGFFYCRGLGAAAEKDDDGDSGGSELRPGFKAIIAVGSAIGFAILLCIIVRIRNNIKNRQTLEELSRKDLEKQSAVDRFRTTPTVWHETPVTLDPRPSPLHSQGLARGPPATAAPTAPLPTRTNDWRSGGMILYGTPREAAAAAVRASSSARTGAQVAGNASSNPSTDAANPSAMPPGSLDQDFDQLALFVRRAEEQRNAERLLDADARRIVRAPSREGAPDAEGRLPGDAMNGDSNPPPAYTASPQLDQNADRDNASRPS</sequence>
<dbReference type="OrthoDB" id="10309959at2759"/>
<feature type="compositionally biased region" description="Basic and acidic residues" evidence="1">
    <location>
        <begin position="420"/>
        <end position="430"/>
    </location>
</feature>
<keyword evidence="5" id="KW-1185">Reference proteome</keyword>
<evidence type="ECO:0000256" key="3">
    <source>
        <dbReference type="SAM" id="SignalP"/>
    </source>
</evidence>
<accession>A0A316VS80</accession>
<dbReference type="EMBL" id="KZ819415">
    <property type="protein sequence ID" value="PWN40499.1"/>
    <property type="molecule type" value="Genomic_DNA"/>
</dbReference>
<evidence type="ECO:0000256" key="2">
    <source>
        <dbReference type="SAM" id="Phobius"/>
    </source>
</evidence>
<proteinExistence type="predicted"/>
<dbReference type="RefSeq" id="XP_025367659.1">
    <property type="nucleotide sequence ID" value="XM_025514534.1"/>
</dbReference>
<feature type="region of interest" description="Disordered" evidence="1">
    <location>
        <begin position="322"/>
        <end position="350"/>
    </location>
</feature>
<feature type="chain" id="PRO_5016275519" evidence="3">
    <location>
        <begin position="23"/>
        <end position="430"/>
    </location>
</feature>
<dbReference type="Proteomes" id="UP000245783">
    <property type="component" value="Unassembled WGS sequence"/>
</dbReference>
<keyword evidence="2" id="KW-1133">Transmembrane helix</keyword>
<feature type="compositionally biased region" description="Polar residues" evidence="1">
    <location>
        <begin position="328"/>
        <end position="339"/>
    </location>
</feature>
<reference evidence="4 5" key="1">
    <citation type="journal article" date="2018" name="Mol. Biol. Evol.">
        <title>Broad Genomic Sampling Reveals a Smut Pathogenic Ancestry of the Fungal Clade Ustilaginomycotina.</title>
        <authorList>
            <person name="Kijpornyongpan T."/>
            <person name="Mondo S.J."/>
            <person name="Barry K."/>
            <person name="Sandor L."/>
            <person name="Lee J."/>
            <person name="Lipzen A."/>
            <person name="Pangilinan J."/>
            <person name="LaButti K."/>
            <person name="Hainaut M."/>
            <person name="Henrissat B."/>
            <person name="Grigoriev I.V."/>
            <person name="Spatafora J.W."/>
            <person name="Aime M.C."/>
        </authorList>
    </citation>
    <scope>NUCLEOTIDE SEQUENCE [LARGE SCALE GENOMIC DNA]</scope>
    <source>
        <strain evidence="4 5">MCA 4658</strain>
    </source>
</reference>
<dbReference type="GeneID" id="37036404"/>
<dbReference type="InParanoid" id="A0A316VS80"/>
<keyword evidence="3" id="KW-0732">Signal</keyword>
<dbReference type="AlphaFoldDB" id="A0A316VS80"/>
<feature type="compositionally biased region" description="Basic and acidic residues" evidence="1">
    <location>
        <begin position="383"/>
        <end position="396"/>
    </location>
</feature>
<name>A0A316VS80_9BASI</name>
<keyword evidence="2" id="KW-0812">Transmembrane</keyword>
<protein>
    <submittedName>
        <fullName evidence="4">Uncharacterized protein</fullName>
    </submittedName>
</protein>
<feature type="compositionally biased region" description="Low complexity" evidence="1">
    <location>
        <begin position="273"/>
        <end position="292"/>
    </location>
</feature>
<evidence type="ECO:0000313" key="4">
    <source>
        <dbReference type="EMBL" id="PWN40499.1"/>
    </source>
</evidence>
<feature type="transmembrane region" description="Helical" evidence="2">
    <location>
        <begin position="201"/>
        <end position="221"/>
    </location>
</feature>
<gene>
    <name evidence="4" type="ORF">IE81DRAFT_325499</name>
</gene>
<keyword evidence="2" id="KW-0472">Membrane</keyword>
<evidence type="ECO:0000256" key="1">
    <source>
        <dbReference type="SAM" id="MobiDB-lite"/>
    </source>
</evidence>
<feature type="region of interest" description="Disordered" evidence="1">
    <location>
        <begin position="250"/>
        <end position="299"/>
    </location>
</feature>
<feature type="region of interest" description="Disordered" evidence="1">
    <location>
        <begin position="383"/>
        <end position="430"/>
    </location>
</feature>
<organism evidence="4 5">
    <name type="scientific">Ceraceosorus guamensis</name>
    <dbReference type="NCBI Taxonomy" id="1522189"/>
    <lineage>
        <taxon>Eukaryota</taxon>
        <taxon>Fungi</taxon>
        <taxon>Dikarya</taxon>
        <taxon>Basidiomycota</taxon>
        <taxon>Ustilaginomycotina</taxon>
        <taxon>Exobasidiomycetes</taxon>
        <taxon>Ceraceosorales</taxon>
        <taxon>Ceraceosoraceae</taxon>
        <taxon>Ceraceosorus</taxon>
    </lineage>
</organism>
<evidence type="ECO:0000313" key="5">
    <source>
        <dbReference type="Proteomes" id="UP000245783"/>
    </source>
</evidence>
<feature type="signal peptide" evidence="3">
    <location>
        <begin position="1"/>
        <end position="22"/>
    </location>
</feature>